<keyword evidence="6 11" id="KW-0411">Iron-sulfur</keyword>
<evidence type="ECO:0000256" key="10">
    <source>
        <dbReference type="ARBA" id="ARBA00023163"/>
    </source>
</evidence>
<evidence type="ECO:0000256" key="6">
    <source>
        <dbReference type="ARBA" id="ARBA00023014"/>
    </source>
</evidence>
<keyword evidence="7 11" id="KW-0805">Transcription regulation</keyword>
<evidence type="ECO:0000256" key="2">
    <source>
        <dbReference type="ARBA" id="ARBA00006597"/>
    </source>
</evidence>
<evidence type="ECO:0000256" key="8">
    <source>
        <dbReference type="ARBA" id="ARBA00023125"/>
    </source>
</evidence>
<protein>
    <recommendedName>
        <fullName evidence="11">Transcriptional regulator WhiB</fullName>
    </recommendedName>
</protein>
<keyword evidence="11" id="KW-0963">Cytoplasm</keyword>
<reference evidence="15" key="2">
    <citation type="submission" date="2016-02" db="EMBL/GenBank/DDBJ databases">
        <title>Draft genome sequence of five rapidly growing Mycobacterium species.</title>
        <authorList>
            <person name="Katahira K."/>
            <person name="Gotou Y."/>
            <person name="Iida K."/>
            <person name="Ogura Y."/>
            <person name="Hayashi T."/>
        </authorList>
    </citation>
    <scope>NUCLEOTIDE SEQUENCE [LARGE SCALE GENOMIC DNA]</scope>
    <source>
        <strain evidence="15">JCM6368</strain>
    </source>
</reference>
<feature type="region of interest" description="Disordered" evidence="12">
    <location>
        <begin position="90"/>
        <end position="112"/>
    </location>
</feature>
<dbReference type="HAMAP" id="MF_01479">
    <property type="entry name" value="WhiB"/>
    <property type="match status" value="1"/>
</dbReference>
<evidence type="ECO:0000256" key="4">
    <source>
        <dbReference type="ARBA" id="ARBA00022723"/>
    </source>
</evidence>
<dbReference type="GO" id="GO:0035731">
    <property type="term" value="F:dinitrosyl-iron complex binding"/>
    <property type="evidence" value="ECO:0007669"/>
    <property type="project" value="UniProtKB-UniRule"/>
</dbReference>
<feature type="binding site" evidence="11">
    <location>
        <position position="223"/>
    </location>
    <ligand>
        <name>[4Fe-4S] cluster</name>
        <dbReference type="ChEBI" id="CHEBI:49883"/>
    </ligand>
</feature>
<comment type="cofactor">
    <cofactor evidence="11">
        <name>[4Fe-4S] cluster</name>
        <dbReference type="ChEBI" id="CHEBI:49883"/>
    </cofactor>
    <text evidence="11">Binds 1 [4Fe-4S] cluster per subunit. Following nitrosylation of the [4Fe-4S] cluster binds 1 [4Fe-8(NO)] cluster per subunit.</text>
</comment>
<dbReference type="GO" id="GO:0003677">
    <property type="term" value="F:DNA binding"/>
    <property type="evidence" value="ECO:0007669"/>
    <property type="project" value="UniProtKB-UniRule"/>
</dbReference>
<feature type="binding site" evidence="11">
    <location>
        <position position="226"/>
    </location>
    <ligand>
        <name>[4Fe-4S] cluster</name>
        <dbReference type="ChEBI" id="CHEBI:49883"/>
    </ligand>
</feature>
<comment type="function">
    <text evidence="11">Acts as a transcriptional regulator. Probably redox-responsive. The apo- but not holo-form probably binds DNA.</text>
</comment>
<dbReference type="InterPro" id="IPR003482">
    <property type="entry name" value="Whib"/>
</dbReference>
<dbReference type="Proteomes" id="UP000069705">
    <property type="component" value="Unassembled WGS sequence"/>
</dbReference>
<dbReference type="GO" id="GO:0045454">
    <property type="term" value="P:cell redox homeostasis"/>
    <property type="evidence" value="ECO:0007669"/>
    <property type="project" value="TreeGrafter"/>
</dbReference>
<keyword evidence="5 11" id="KW-0408">Iron</keyword>
<evidence type="ECO:0000256" key="5">
    <source>
        <dbReference type="ARBA" id="ARBA00023004"/>
    </source>
</evidence>
<dbReference type="InterPro" id="IPR034768">
    <property type="entry name" value="4FE4S_WBL"/>
</dbReference>
<evidence type="ECO:0000256" key="7">
    <source>
        <dbReference type="ARBA" id="ARBA00023015"/>
    </source>
</evidence>
<comment type="subcellular location">
    <subcellularLocation>
        <location evidence="1 11">Cytoplasm</location>
    </subcellularLocation>
</comment>
<comment type="similarity">
    <text evidence="2 11">Belongs to the WhiB family.</text>
</comment>
<proteinExistence type="inferred from homology"/>
<evidence type="ECO:0000313" key="14">
    <source>
        <dbReference type="EMBL" id="GAT01378.1"/>
    </source>
</evidence>
<keyword evidence="3 11" id="KW-0004">4Fe-4S</keyword>
<dbReference type="AlphaFoldDB" id="A0A100WMR6"/>
<feature type="compositionally biased region" description="Polar residues" evidence="12">
    <location>
        <begin position="90"/>
        <end position="107"/>
    </location>
</feature>
<dbReference type="GO" id="GO:0045892">
    <property type="term" value="P:negative regulation of DNA-templated transcription"/>
    <property type="evidence" value="ECO:0007669"/>
    <property type="project" value="TreeGrafter"/>
</dbReference>
<keyword evidence="4 11" id="KW-0479">Metal-binding</keyword>
<dbReference type="PANTHER" id="PTHR38839">
    <property type="entry name" value="TRANSCRIPTIONAL REGULATOR WHID-RELATED"/>
    <property type="match status" value="1"/>
</dbReference>
<accession>A0A100WMR6</accession>
<comment type="PTM">
    <text evidence="11">Upon Fe-S cluster removal intramolecular disulfide bonds are formed.</text>
</comment>
<keyword evidence="9 11" id="KW-1015">Disulfide bond</keyword>
<evidence type="ECO:0000256" key="11">
    <source>
        <dbReference type="HAMAP-Rule" id="MF_01479"/>
    </source>
</evidence>
<feature type="binding site" evidence="11">
    <location>
        <position position="194"/>
    </location>
    <ligand>
        <name>[4Fe-4S] cluster</name>
        <dbReference type="ChEBI" id="CHEBI:49883"/>
    </ligand>
</feature>
<evidence type="ECO:0000313" key="15">
    <source>
        <dbReference type="Proteomes" id="UP000069705"/>
    </source>
</evidence>
<dbReference type="GO" id="GO:0051539">
    <property type="term" value="F:4 iron, 4 sulfur cluster binding"/>
    <property type="evidence" value="ECO:0007669"/>
    <property type="project" value="UniProtKB-UniRule"/>
</dbReference>
<evidence type="ECO:0000256" key="12">
    <source>
        <dbReference type="SAM" id="MobiDB-lite"/>
    </source>
</evidence>
<dbReference type="GO" id="GO:0047134">
    <property type="term" value="F:protein-disulfide reductase [NAD(P)H] activity"/>
    <property type="evidence" value="ECO:0007669"/>
    <property type="project" value="TreeGrafter"/>
</dbReference>
<feature type="binding site" evidence="11">
    <location>
        <position position="232"/>
    </location>
    <ligand>
        <name>[4Fe-4S] cluster</name>
        <dbReference type="ChEBI" id="CHEBI:49883"/>
    </ligand>
</feature>
<sequence length="262" mass="28029">MVVGALYVATGPDVVVVVDGNVALPLAGGGGGGSLWVSPPQATVSATDNAIAVVAAERPTVDTTSISPPTSVFTMVANWGRLCASTGLLDSQTSQPATGHTTRSSAAGRNGAAKCRDLRPIPYKLTTRGVRPDWQHGRPHATSLKGVNALTRTLFDSRPPLEFVARPAIPIYRSPRNLPPPALDEWSWQLRGLCRDHPAEVFFPEEVRGRPLRRREDAAKAICLACPVLERCRTHALSAPEPYGIWGAMTARERAVKMEAEG</sequence>
<organism evidence="14 15">
    <name type="scientific">Mycolicibacterium fortuitum subsp. acetamidolyticum</name>
    <dbReference type="NCBI Taxonomy" id="144550"/>
    <lineage>
        <taxon>Bacteria</taxon>
        <taxon>Bacillati</taxon>
        <taxon>Actinomycetota</taxon>
        <taxon>Actinomycetes</taxon>
        <taxon>Mycobacteriales</taxon>
        <taxon>Mycobacteriaceae</taxon>
        <taxon>Mycolicibacterium</taxon>
    </lineage>
</organism>
<dbReference type="EMBL" id="BCSZ01000013">
    <property type="protein sequence ID" value="GAT01378.1"/>
    <property type="molecule type" value="Genomic_DNA"/>
</dbReference>
<gene>
    <name evidence="11" type="primary">whiB</name>
    <name evidence="14" type="ORF">RMCFA_1492</name>
</gene>
<evidence type="ECO:0000256" key="3">
    <source>
        <dbReference type="ARBA" id="ARBA00022485"/>
    </source>
</evidence>
<evidence type="ECO:0000256" key="9">
    <source>
        <dbReference type="ARBA" id="ARBA00023157"/>
    </source>
</evidence>
<keyword evidence="10 11" id="KW-0804">Transcription</keyword>
<dbReference type="PROSITE" id="PS51674">
    <property type="entry name" value="4FE4S_WBL"/>
    <property type="match status" value="1"/>
</dbReference>
<name>A0A100WMR6_MYCFO</name>
<feature type="domain" description="4Fe-4S Wbl-type" evidence="13">
    <location>
        <begin position="193"/>
        <end position="256"/>
    </location>
</feature>
<comment type="caution">
    <text evidence="14">The sequence shown here is derived from an EMBL/GenBank/DDBJ whole genome shotgun (WGS) entry which is preliminary data.</text>
</comment>
<dbReference type="GO" id="GO:0005737">
    <property type="term" value="C:cytoplasm"/>
    <property type="evidence" value="ECO:0007669"/>
    <property type="project" value="UniProtKB-SubCell"/>
</dbReference>
<evidence type="ECO:0000256" key="1">
    <source>
        <dbReference type="ARBA" id="ARBA00004496"/>
    </source>
</evidence>
<comment type="PTM">
    <text evidence="11">The Fe-S cluster can be nitrosylated by nitric oxide (NO).</text>
</comment>
<dbReference type="GO" id="GO:0046872">
    <property type="term" value="F:metal ion binding"/>
    <property type="evidence" value="ECO:0007669"/>
    <property type="project" value="UniProtKB-KW"/>
</dbReference>
<dbReference type="Pfam" id="PF02467">
    <property type="entry name" value="Whib"/>
    <property type="match status" value="1"/>
</dbReference>
<evidence type="ECO:0000259" key="13">
    <source>
        <dbReference type="PROSITE" id="PS51674"/>
    </source>
</evidence>
<reference evidence="14 15" key="1">
    <citation type="journal article" date="2016" name="Genome Announc.">
        <title>Draft Genome Sequences of Five Rapidly Growing Mycobacterium Species, M. thermoresistibile, M. fortuitum subsp. acetamidolyticum, M. canariasense, M. brisbanense, and M. novocastrense.</title>
        <authorList>
            <person name="Katahira K."/>
            <person name="Ogura Y."/>
            <person name="Gotoh Y."/>
            <person name="Hayashi T."/>
        </authorList>
    </citation>
    <scope>NUCLEOTIDE SEQUENCE [LARGE SCALE GENOMIC DNA]</scope>
    <source>
        <strain evidence="14 15">JCM6368</strain>
    </source>
</reference>
<keyword evidence="8 11" id="KW-0238">DNA-binding</keyword>